<dbReference type="InterPro" id="IPR008979">
    <property type="entry name" value="Galactose-bd-like_sf"/>
</dbReference>
<dbReference type="InterPro" id="IPR005181">
    <property type="entry name" value="SASA"/>
</dbReference>
<dbReference type="Proteomes" id="UP000785759">
    <property type="component" value="Unassembled WGS sequence"/>
</dbReference>
<dbReference type="RefSeq" id="WP_110140022.1">
    <property type="nucleotide sequence ID" value="NZ_CP021456.1"/>
</dbReference>
<dbReference type="AlphaFoldDB" id="A0AAJ5FIH9"/>
<evidence type="ECO:0000259" key="2">
    <source>
        <dbReference type="Pfam" id="PF03629"/>
    </source>
</evidence>
<dbReference type="GO" id="GO:0005975">
    <property type="term" value="P:carbohydrate metabolic process"/>
    <property type="evidence" value="ECO:0007669"/>
    <property type="project" value="TreeGrafter"/>
</dbReference>
<dbReference type="PANTHER" id="PTHR22901">
    <property type="entry name" value="SIALATE O-ACETYLESTERASE"/>
    <property type="match status" value="1"/>
</dbReference>
<evidence type="ECO:0000313" key="4">
    <source>
        <dbReference type="Proteomes" id="UP000785759"/>
    </source>
</evidence>
<dbReference type="Pfam" id="PF03629">
    <property type="entry name" value="SASA"/>
    <property type="match status" value="2"/>
</dbReference>
<proteinExistence type="predicted"/>
<dbReference type="PANTHER" id="PTHR22901:SF0">
    <property type="entry name" value="SIALATE O-ACETYLESTERASE"/>
    <property type="match status" value="1"/>
</dbReference>
<dbReference type="SUPFAM" id="SSF49785">
    <property type="entry name" value="Galactose-binding domain-like"/>
    <property type="match status" value="1"/>
</dbReference>
<dbReference type="SUPFAM" id="SSF52266">
    <property type="entry name" value="SGNH hydrolase"/>
    <property type="match status" value="1"/>
</dbReference>
<name>A0AAJ5FIH9_LEVBR</name>
<accession>A0AAJ5FIH9</accession>
<feature type="domain" description="Sialate O-acetylesterase" evidence="2">
    <location>
        <begin position="84"/>
        <end position="190"/>
    </location>
</feature>
<protein>
    <submittedName>
        <fullName evidence="3">9-O-acetylesterase</fullName>
    </submittedName>
</protein>
<comment type="caution">
    <text evidence="3">The sequence shown here is derived from an EMBL/GenBank/DDBJ whole genome shotgun (WGS) entry which is preliminary data.</text>
</comment>
<gene>
    <name evidence="3" type="ORF">DIS17_06765</name>
</gene>
<feature type="domain" description="Sialate O-acetylesterase" evidence="2">
    <location>
        <begin position="401"/>
        <end position="489"/>
    </location>
</feature>
<organism evidence="3 4">
    <name type="scientific">Levilactobacillus brevis</name>
    <name type="common">Lactobacillus brevis</name>
    <dbReference type="NCBI Taxonomy" id="1580"/>
    <lineage>
        <taxon>Bacteria</taxon>
        <taxon>Bacillati</taxon>
        <taxon>Bacillota</taxon>
        <taxon>Bacilli</taxon>
        <taxon>Lactobacillales</taxon>
        <taxon>Lactobacillaceae</taxon>
        <taxon>Levilactobacillus</taxon>
    </lineage>
</organism>
<sequence>MIFIPYLLRSNAILQRDKVTTFWGYTDPQQRVELDYDNRHLETSATSDGYFQFELAPHAASGPITFTLTSGTDQVTSKNVLFGDVWLLSGQSNMQLWMQRLVARYPDEIENAKDTDIHFFMVPQRYDFSHGDSELDSGKWQIAVGKNIEMLSGIGYFYAQLQRRATHVPIGLISTAIGGTPIRSWVSHKTLTAMEELPQNFDKLSDQSFINGYVSENDHYQKYYERVCDRSDQGILKDWTQANVDDSRWDSLPLDGEDWPEMYRQPGTIWIRKHLRMPARLVGKSAEFRLGTFVDADETYLNGQKIGETGYQYPPRNYRISSLPAEITLVVRLHIFSAPGGPRFGKKHLLITDEESVDLDAQGDWLVKRGCWLPPKKESVFPQYQPVGLFNGMIYPLRRLNLKGVLWYQGESDVARPLNYDHVFLRLIQEWRQLFQSAELPFLYVQLPNCAIEPNHVWSKIRLAQKSGLELNHTAMIVALGLGEDNDLHPLNKRGVAQQLFEASQQISKYPNGYCNGPLALGAWVDNQQIRIKFVTFDQKLVISQGYFELIKNGQIIRLSDFKIVGKTIVIVVPEEVKVCSGDRIRYAWGNSPVICLRNGTNQPASPFILEIEKGFYQNDLLANL</sequence>
<dbReference type="EMBL" id="QFDK01000006">
    <property type="protein sequence ID" value="TOZ04226.1"/>
    <property type="molecule type" value="Genomic_DNA"/>
</dbReference>
<reference evidence="3" key="1">
    <citation type="submission" date="2018-05" db="EMBL/GenBank/DDBJ databases">
        <title>Genome Comparison of Lactic Acid Bacteria Isolated from non-Wheat Sourdough.</title>
        <authorList>
            <person name="Rice T."/>
            <person name="Axel C."/>
            <person name="Lynch K.M."/>
            <person name="Benz C."/>
            <person name="Arendt E.K."/>
            <person name="Coffey A."/>
        </authorList>
    </citation>
    <scope>NUCLEOTIDE SEQUENCE</scope>
    <source>
        <strain evidence="3">TR055</strain>
    </source>
</reference>
<keyword evidence="1" id="KW-0378">Hydrolase</keyword>
<evidence type="ECO:0000313" key="3">
    <source>
        <dbReference type="EMBL" id="TOZ04226.1"/>
    </source>
</evidence>
<dbReference type="GO" id="GO:0001681">
    <property type="term" value="F:sialate O-acetylesterase activity"/>
    <property type="evidence" value="ECO:0007669"/>
    <property type="project" value="InterPro"/>
</dbReference>
<evidence type="ECO:0000256" key="1">
    <source>
        <dbReference type="ARBA" id="ARBA00022801"/>
    </source>
</evidence>
<dbReference type="Gene3D" id="3.40.50.1110">
    <property type="entry name" value="SGNH hydrolase"/>
    <property type="match status" value="2"/>
</dbReference>
<dbReference type="InterPro" id="IPR036514">
    <property type="entry name" value="SGNH_hydro_sf"/>
</dbReference>
<dbReference type="InterPro" id="IPR039329">
    <property type="entry name" value="SIAE"/>
</dbReference>